<organism evidence="1 2">
    <name type="scientific">Dorea longicatena</name>
    <dbReference type="NCBI Taxonomy" id="88431"/>
    <lineage>
        <taxon>Bacteria</taxon>
        <taxon>Bacillati</taxon>
        <taxon>Bacillota</taxon>
        <taxon>Clostridia</taxon>
        <taxon>Lachnospirales</taxon>
        <taxon>Lachnospiraceae</taxon>
        <taxon>Dorea</taxon>
    </lineage>
</organism>
<dbReference type="EMBL" id="QRHW01000023">
    <property type="protein sequence ID" value="RHG06038.1"/>
    <property type="molecule type" value="Genomic_DNA"/>
</dbReference>
<dbReference type="Proteomes" id="UP000284112">
    <property type="component" value="Unassembled WGS sequence"/>
</dbReference>
<reference evidence="1 2" key="1">
    <citation type="submission" date="2018-08" db="EMBL/GenBank/DDBJ databases">
        <title>A genome reference for cultivated species of the human gut microbiota.</title>
        <authorList>
            <person name="Zou Y."/>
            <person name="Xue W."/>
            <person name="Luo G."/>
        </authorList>
    </citation>
    <scope>NUCLEOTIDE SEQUENCE [LARGE SCALE GENOMIC DNA]</scope>
    <source>
        <strain evidence="1 2">AM23-13</strain>
    </source>
</reference>
<dbReference type="RefSeq" id="WP_118310013.1">
    <property type="nucleotide sequence ID" value="NZ_QRHW01000023.1"/>
</dbReference>
<proteinExistence type="predicted"/>
<evidence type="ECO:0000313" key="2">
    <source>
        <dbReference type="Proteomes" id="UP000284112"/>
    </source>
</evidence>
<protein>
    <submittedName>
        <fullName evidence="1">Uncharacterized protein</fullName>
    </submittedName>
</protein>
<comment type="caution">
    <text evidence="1">The sequence shown here is derived from an EMBL/GenBank/DDBJ whole genome shotgun (WGS) entry which is preliminary data.</text>
</comment>
<evidence type="ECO:0000313" key="1">
    <source>
        <dbReference type="EMBL" id="RHG06038.1"/>
    </source>
</evidence>
<gene>
    <name evidence="1" type="ORF">DW641_11970</name>
</gene>
<sequence length="353" mass="41475">MKKAIITCSNSTIELYEFVEAFYLVSQKANTALELLRQGLPTWVSPEKYDEMKISLWVYNDTRANALCHYENGENYIALSVGLLTAFWNEVEDFVSQDNLTSVFKISEENRPIFMDNVYFYMLNFTIAHEYGHIAHGHLREQKGEKSIDETFRMSDVANDKDRKVKNWTTQLKEYDADSFAVTIQAVLFLQQWQEDIRVNLANFDKMFIANYLCFRTFAEKTGRKFADYFDKSIDEYDHPHPGIRMYYSYIHYSYWIGRFRDFGEDTMIILGSGSDAVISYEKNVLGKEKIKECYYSVAFTEKGAQHVMNLHNGWQEKIEHFNEYAYMEIEKMDIIDSMPVSLDKNGNFVNKN</sequence>
<accession>A0A414RZU1</accession>
<dbReference type="AlphaFoldDB" id="A0A414RZU1"/>
<name>A0A414RZU1_9FIRM</name>